<dbReference type="InterPro" id="IPR001705">
    <property type="entry name" value="Ribosomal_bL33"/>
</dbReference>
<evidence type="ECO:0000256" key="3">
    <source>
        <dbReference type="ARBA" id="ARBA00023274"/>
    </source>
</evidence>
<dbReference type="GeneID" id="17276638"/>
<evidence type="ECO:0008006" key="6">
    <source>
        <dbReference type="Google" id="ProtNLM"/>
    </source>
</evidence>
<dbReference type="InterPro" id="IPR011332">
    <property type="entry name" value="Ribosomal_zn-bd"/>
</dbReference>
<dbReference type="PaxDb" id="2903-EOD31365"/>
<keyword evidence="5" id="KW-1185">Reference proteome</keyword>
<comment type="similarity">
    <text evidence="1">Belongs to the bacterial ribosomal protein bL33 family.</text>
</comment>
<dbReference type="KEGG" id="ehx:EMIHUDRAFT_72393"/>
<dbReference type="EnsemblProtists" id="EOD36217">
    <property type="protein sequence ID" value="EOD36217"/>
    <property type="gene ID" value="EMIHUDRAFT_77965"/>
</dbReference>
<proteinExistence type="inferred from homology"/>
<accession>A0A0D3KKD2</accession>
<dbReference type="NCBIfam" id="TIGR01023">
    <property type="entry name" value="rpmG_bact"/>
    <property type="match status" value="1"/>
</dbReference>
<dbReference type="PANTHER" id="PTHR15238">
    <property type="entry name" value="54S RIBOSOMAL PROTEIN L39, MITOCHONDRIAL"/>
    <property type="match status" value="1"/>
</dbReference>
<reference evidence="4" key="2">
    <citation type="submission" date="2024-10" db="UniProtKB">
        <authorList>
            <consortium name="EnsemblProtists"/>
        </authorList>
    </citation>
    <scope>IDENTIFICATION</scope>
</reference>
<dbReference type="GO" id="GO:0006412">
    <property type="term" value="P:translation"/>
    <property type="evidence" value="ECO:0007669"/>
    <property type="project" value="InterPro"/>
</dbReference>
<evidence type="ECO:0000313" key="4">
    <source>
        <dbReference type="EnsemblProtists" id="EOD36217"/>
    </source>
</evidence>
<dbReference type="Pfam" id="PF00471">
    <property type="entry name" value="Ribosomal_L33"/>
    <property type="match status" value="1"/>
</dbReference>
<dbReference type="RefSeq" id="XP_005783794.1">
    <property type="nucleotide sequence ID" value="XM_005783737.1"/>
</dbReference>
<dbReference type="STRING" id="2903.R1DMK8"/>
<evidence type="ECO:0000256" key="2">
    <source>
        <dbReference type="ARBA" id="ARBA00022980"/>
    </source>
</evidence>
<dbReference type="InterPro" id="IPR038584">
    <property type="entry name" value="Ribosomal_bL33_sf"/>
</dbReference>
<dbReference type="GO" id="GO:0005737">
    <property type="term" value="C:cytoplasm"/>
    <property type="evidence" value="ECO:0007669"/>
    <property type="project" value="UniProtKB-ARBA"/>
</dbReference>
<organism evidence="4 5">
    <name type="scientific">Emiliania huxleyi (strain CCMP1516)</name>
    <dbReference type="NCBI Taxonomy" id="280463"/>
    <lineage>
        <taxon>Eukaryota</taxon>
        <taxon>Haptista</taxon>
        <taxon>Haptophyta</taxon>
        <taxon>Prymnesiophyceae</taxon>
        <taxon>Isochrysidales</taxon>
        <taxon>Noelaerhabdaceae</taxon>
        <taxon>Emiliania</taxon>
    </lineage>
</organism>
<dbReference type="GO" id="GO:0003735">
    <property type="term" value="F:structural constituent of ribosome"/>
    <property type="evidence" value="ECO:0007669"/>
    <property type="project" value="InterPro"/>
</dbReference>
<dbReference type="GO" id="GO:0015934">
    <property type="term" value="C:large ribosomal subunit"/>
    <property type="evidence" value="ECO:0007669"/>
    <property type="project" value="TreeGrafter"/>
</dbReference>
<keyword evidence="2" id="KW-0689">Ribosomal protein</keyword>
<dbReference type="AlphaFoldDB" id="A0A0D3KKD2"/>
<dbReference type="RefSeq" id="XP_005788646.1">
    <property type="nucleotide sequence ID" value="XM_005788589.1"/>
</dbReference>
<keyword evidence="3" id="KW-0687">Ribonucleoprotein</keyword>
<dbReference type="GeneID" id="17281490"/>
<evidence type="ECO:0000256" key="1">
    <source>
        <dbReference type="ARBA" id="ARBA00007596"/>
    </source>
</evidence>
<dbReference type="KEGG" id="ehx:EMIHUDRAFT_77965"/>
<protein>
    <recommendedName>
        <fullName evidence="6">50S ribosomal protein L33</fullName>
    </recommendedName>
</protein>
<dbReference type="Proteomes" id="UP000013827">
    <property type="component" value="Unassembled WGS sequence"/>
</dbReference>
<dbReference type="Gene3D" id="2.20.28.120">
    <property type="entry name" value="Ribosomal protein L33"/>
    <property type="match status" value="1"/>
</dbReference>
<dbReference type="SUPFAM" id="SSF57829">
    <property type="entry name" value="Zn-binding ribosomal proteins"/>
    <property type="match status" value="1"/>
</dbReference>
<sequence>VIRLVSQAGTGYFYTKLKNFKAGVEKLQLLKFDPIVNKRVLFKEERIKK</sequence>
<name>A0A0D3KKD2_EMIH1</name>
<dbReference type="PANTHER" id="PTHR15238:SF1">
    <property type="entry name" value="LARGE RIBOSOMAL SUBUNIT PROTEIN BL33M"/>
    <property type="match status" value="1"/>
</dbReference>
<dbReference type="HOGENOM" id="CLU_190949_1_1_1"/>
<evidence type="ECO:0000313" key="5">
    <source>
        <dbReference type="Proteomes" id="UP000013827"/>
    </source>
</evidence>
<reference evidence="5" key="1">
    <citation type="journal article" date="2013" name="Nature">
        <title>Pan genome of the phytoplankton Emiliania underpins its global distribution.</title>
        <authorList>
            <person name="Read B.A."/>
            <person name="Kegel J."/>
            <person name="Klute M.J."/>
            <person name="Kuo A."/>
            <person name="Lefebvre S.C."/>
            <person name="Maumus F."/>
            <person name="Mayer C."/>
            <person name="Miller J."/>
            <person name="Monier A."/>
            <person name="Salamov A."/>
            <person name="Young J."/>
            <person name="Aguilar M."/>
            <person name="Claverie J.M."/>
            <person name="Frickenhaus S."/>
            <person name="Gonzalez K."/>
            <person name="Herman E.K."/>
            <person name="Lin Y.C."/>
            <person name="Napier J."/>
            <person name="Ogata H."/>
            <person name="Sarno A.F."/>
            <person name="Shmutz J."/>
            <person name="Schroeder D."/>
            <person name="de Vargas C."/>
            <person name="Verret F."/>
            <person name="von Dassow P."/>
            <person name="Valentin K."/>
            <person name="Van de Peer Y."/>
            <person name="Wheeler G."/>
            <person name="Dacks J.B."/>
            <person name="Delwiche C.F."/>
            <person name="Dyhrman S.T."/>
            <person name="Glockner G."/>
            <person name="John U."/>
            <person name="Richards T."/>
            <person name="Worden A.Z."/>
            <person name="Zhang X."/>
            <person name="Grigoriev I.V."/>
            <person name="Allen A.E."/>
            <person name="Bidle K."/>
            <person name="Borodovsky M."/>
            <person name="Bowler C."/>
            <person name="Brownlee C."/>
            <person name="Cock J.M."/>
            <person name="Elias M."/>
            <person name="Gladyshev V.N."/>
            <person name="Groth M."/>
            <person name="Guda C."/>
            <person name="Hadaegh A."/>
            <person name="Iglesias-Rodriguez M.D."/>
            <person name="Jenkins J."/>
            <person name="Jones B.M."/>
            <person name="Lawson T."/>
            <person name="Leese F."/>
            <person name="Lindquist E."/>
            <person name="Lobanov A."/>
            <person name="Lomsadze A."/>
            <person name="Malik S.B."/>
            <person name="Marsh M.E."/>
            <person name="Mackinder L."/>
            <person name="Mock T."/>
            <person name="Mueller-Roeber B."/>
            <person name="Pagarete A."/>
            <person name="Parker M."/>
            <person name="Probert I."/>
            <person name="Quesneville H."/>
            <person name="Raines C."/>
            <person name="Rensing S.A."/>
            <person name="Riano-Pachon D.M."/>
            <person name="Richier S."/>
            <person name="Rokitta S."/>
            <person name="Shiraiwa Y."/>
            <person name="Soanes D.M."/>
            <person name="van der Giezen M."/>
            <person name="Wahlund T.M."/>
            <person name="Williams B."/>
            <person name="Wilson W."/>
            <person name="Wolfe G."/>
            <person name="Wurch L.L."/>
        </authorList>
    </citation>
    <scope>NUCLEOTIDE SEQUENCE</scope>
</reference>
<dbReference type="EnsemblProtists" id="EOD31365">
    <property type="protein sequence ID" value="EOD31365"/>
    <property type="gene ID" value="EMIHUDRAFT_72393"/>
</dbReference>
<dbReference type="NCBIfam" id="NF001860">
    <property type="entry name" value="PRK00595.1"/>
    <property type="match status" value="1"/>
</dbReference>